<dbReference type="InterPro" id="IPR003347">
    <property type="entry name" value="JmjC_dom"/>
</dbReference>
<evidence type="ECO:0000256" key="1">
    <source>
        <dbReference type="ARBA" id="ARBA00006801"/>
    </source>
</evidence>
<gene>
    <name evidence="4" type="ORF">CYMTET_13069</name>
</gene>
<protein>
    <recommendedName>
        <fullName evidence="3">JmjC domain-containing protein</fullName>
    </recommendedName>
</protein>
<dbReference type="SMART" id="SM00558">
    <property type="entry name" value="JmjC"/>
    <property type="match status" value="1"/>
</dbReference>
<proteinExistence type="inferred from homology"/>
<name>A0AAE0GIV5_9CHLO</name>
<dbReference type="Gene3D" id="2.60.120.650">
    <property type="entry name" value="Cupin"/>
    <property type="match status" value="1"/>
</dbReference>
<evidence type="ECO:0000256" key="2">
    <source>
        <dbReference type="SAM" id="MobiDB-lite"/>
    </source>
</evidence>
<dbReference type="PROSITE" id="PS51184">
    <property type="entry name" value="JMJC"/>
    <property type="match status" value="1"/>
</dbReference>
<dbReference type="EMBL" id="LGRX02005169">
    <property type="protein sequence ID" value="KAK3279025.1"/>
    <property type="molecule type" value="Genomic_DNA"/>
</dbReference>
<keyword evidence="5" id="KW-1185">Reference proteome</keyword>
<dbReference type="PANTHER" id="PTHR12480">
    <property type="entry name" value="ARGININE DEMETHYLASE AND LYSYL-HYDROXYLASE JMJD"/>
    <property type="match status" value="1"/>
</dbReference>
<dbReference type="InterPro" id="IPR050910">
    <property type="entry name" value="JMJD6_ArgDemeth/LysHydrox"/>
</dbReference>
<comment type="similarity">
    <text evidence="1">Belongs to the JARID1 histone demethylase family.</text>
</comment>
<feature type="domain" description="JmjC" evidence="3">
    <location>
        <begin position="103"/>
        <end position="265"/>
    </location>
</feature>
<accession>A0AAE0GIV5</accession>
<feature type="compositionally biased region" description="Acidic residues" evidence="2">
    <location>
        <begin position="324"/>
        <end position="346"/>
    </location>
</feature>
<dbReference type="Pfam" id="PF13621">
    <property type="entry name" value="Cupin_8"/>
    <property type="match status" value="1"/>
</dbReference>
<evidence type="ECO:0000259" key="3">
    <source>
        <dbReference type="PROSITE" id="PS51184"/>
    </source>
</evidence>
<dbReference type="InterPro" id="IPR041667">
    <property type="entry name" value="Cupin_8"/>
</dbReference>
<feature type="region of interest" description="Disordered" evidence="2">
    <location>
        <begin position="318"/>
        <end position="347"/>
    </location>
</feature>
<evidence type="ECO:0000313" key="5">
    <source>
        <dbReference type="Proteomes" id="UP001190700"/>
    </source>
</evidence>
<organism evidence="4 5">
    <name type="scientific">Cymbomonas tetramitiformis</name>
    <dbReference type="NCBI Taxonomy" id="36881"/>
    <lineage>
        <taxon>Eukaryota</taxon>
        <taxon>Viridiplantae</taxon>
        <taxon>Chlorophyta</taxon>
        <taxon>Pyramimonadophyceae</taxon>
        <taxon>Pyramimonadales</taxon>
        <taxon>Pyramimonadaceae</taxon>
        <taxon>Cymbomonas</taxon>
    </lineage>
</organism>
<evidence type="ECO:0000313" key="4">
    <source>
        <dbReference type="EMBL" id="KAK3279025.1"/>
    </source>
</evidence>
<comment type="caution">
    <text evidence="4">The sequence shown here is derived from an EMBL/GenBank/DDBJ whole genome shotgun (WGS) entry which is preliminary data.</text>
</comment>
<reference evidence="4 5" key="1">
    <citation type="journal article" date="2015" name="Genome Biol. Evol.">
        <title>Comparative Genomics of a Bacterivorous Green Alga Reveals Evolutionary Causalities and Consequences of Phago-Mixotrophic Mode of Nutrition.</title>
        <authorList>
            <person name="Burns J.A."/>
            <person name="Paasch A."/>
            <person name="Narechania A."/>
            <person name="Kim E."/>
        </authorList>
    </citation>
    <scope>NUCLEOTIDE SEQUENCE [LARGE SCALE GENOMIC DNA]</scope>
    <source>
        <strain evidence="4 5">PLY_AMNH</strain>
    </source>
</reference>
<dbReference type="SUPFAM" id="SSF51197">
    <property type="entry name" value="Clavaminate synthase-like"/>
    <property type="match status" value="1"/>
</dbReference>
<dbReference type="Proteomes" id="UP001190700">
    <property type="component" value="Unassembled WGS sequence"/>
</dbReference>
<dbReference type="AlphaFoldDB" id="A0AAE0GIV5"/>
<sequence>MSSSQVDGLVYACERRHVKDLSPEEFERQYIARGIPVILEGLLDQWPCYRKWTTEYFRENHGDEMADVDMGGHGGVKNWMKLRDYIDSYEQYLEAAAGGAPVPYLRVWNFLDTLPQLEEDVSIEPYFKDYFKKTPGGLAPPFLWLFFGPKGVRSNLHVDIWFTDAWLCNLEGSKHFWLYHPSHRKYLQSDVDNKWVNHEAPDREKFPDFDKAIPVEAILKAGEMIYIPRKWPHAAVALDNTVSLTSNFLAECNRKNVMQLLVKYMSRRQKCEKILGRALRGGDNLMKFCCHGGRIPIEAAKAIMGAAFKLLLNKEGEVDLDKSSDEEEEEEMDEAEEGTIGEDSIEEERAIQEENAAMMEE</sequence>